<evidence type="ECO:0000259" key="1">
    <source>
        <dbReference type="PROSITE" id="PS50097"/>
    </source>
</evidence>
<dbReference type="InParanoid" id="A0A067P9G1"/>
<evidence type="ECO:0000313" key="3">
    <source>
        <dbReference type="Proteomes" id="UP000027265"/>
    </source>
</evidence>
<reference evidence="3" key="1">
    <citation type="journal article" date="2014" name="Proc. Natl. Acad. Sci. U.S.A.">
        <title>Extensive sampling of basidiomycete genomes demonstrates inadequacy of the white-rot/brown-rot paradigm for wood decay fungi.</title>
        <authorList>
            <person name="Riley R."/>
            <person name="Salamov A.A."/>
            <person name="Brown D.W."/>
            <person name="Nagy L.G."/>
            <person name="Floudas D."/>
            <person name="Held B.W."/>
            <person name="Levasseur A."/>
            <person name="Lombard V."/>
            <person name="Morin E."/>
            <person name="Otillar R."/>
            <person name="Lindquist E.A."/>
            <person name="Sun H."/>
            <person name="LaButti K.M."/>
            <person name="Schmutz J."/>
            <person name="Jabbour D."/>
            <person name="Luo H."/>
            <person name="Baker S.E."/>
            <person name="Pisabarro A.G."/>
            <person name="Walton J.D."/>
            <person name="Blanchette R.A."/>
            <person name="Henrissat B."/>
            <person name="Martin F."/>
            <person name="Cullen D."/>
            <person name="Hibbett D.S."/>
            <person name="Grigoriev I.V."/>
        </authorList>
    </citation>
    <scope>NUCLEOTIDE SEQUENCE [LARGE SCALE GENOMIC DNA]</scope>
    <source>
        <strain evidence="3">MUCL 33604</strain>
    </source>
</reference>
<dbReference type="Gene3D" id="3.30.710.10">
    <property type="entry name" value="Potassium Channel Kv1.1, Chain A"/>
    <property type="match status" value="1"/>
</dbReference>
<dbReference type="Proteomes" id="UP000027265">
    <property type="component" value="Unassembled WGS sequence"/>
</dbReference>
<dbReference type="HOGENOM" id="CLU_052397_0_1_1"/>
<dbReference type="EMBL" id="KL197760">
    <property type="protein sequence ID" value="KDQ50420.1"/>
    <property type="molecule type" value="Genomic_DNA"/>
</dbReference>
<name>A0A067P9G1_9AGAM</name>
<dbReference type="OrthoDB" id="2914220at2759"/>
<protein>
    <recommendedName>
        <fullName evidence="1">BTB domain-containing protein</fullName>
    </recommendedName>
</protein>
<proteinExistence type="predicted"/>
<feature type="domain" description="BTB" evidence="1">
    <location>
        <begin position="22"/>
        <end position="89"/>
    </location>
</feature>
<evidence type="ECO:0000313" key="2">
    <source>
        <dbReference type="EMBL" id="KDQ50420.1"/>
    </source>
</evidence>
<gene>
    <name evidence="2" type="ORF">JAAARDRAFT_584667</name>
</gene>
<dbReference type="InterPro" id="IPR000210">
    <property type="entry name" value="BTB/POZ_dom"/>
</dbReference>
<organism evidence="2 3">
    <name type="scientific">Jaapia argillacea MUCL 33604</name>
    <dbReference type="NCBI Taxonomy" id="933084"/>
    <lineage>
        <taxon>Eukaryota</taxon>
        <taxon>Fungi</taxon>
        <taxon>Dikarya</taxon>
        <taxon>Basidiomycota</taxon>
        <taxon>Agaricomycotina</taxon>
        <taxon>Agaricomycetes</taxon>
        <taxon>Agaricomycetidae</taxon>
        <taxon>Jaapiales</taxon>
        <taxon>Jaapiaceae</taxon>
        <taxon>Jaapia</taxon>
    </lineage>
</organism>
<dbReference type="PROSITE" id="PS50097">
    <property type="entry name" value="BTB"/>
    <property type="match status" value="1"/>
</dbReference>
<sequence length="300" mass="33211">MATISSNATVTDAPKPFDSPKADIILRSSDGIDFRFFKVLLSLSSPLFSSMFDLPSAKADHDDLRRDGLPVLVVQEDSHVLTGLLGFLRPCGAPQFDTLELFSRVFQTADKYGMEDVMGALESMLMASKFMESEPGAVYAVACTYKLEKPARAAAKLTLRQSMLFPFSSMLESASAASLYRLIIYHQACVESALQALRTLALRNHPTPSRSCTCLWATSPLKGSEVLVKQWFWDYVQAISNDITRVLCGEAIHCVASRLSDVKACSYCREAAMMVFSRFVENLQDEVDVAVSQIKIEIKF</sequence>
<dbReference type="AlphaFoldDB" id="A0A067P9G1"/>
<dbReference type="InterPro" id="IPR011333">
    <property type="entry name" value="SKP1/BTB/POZ_sf"/>
</dbReference>
<accession>A0A067P9G1</accession>
<keyword evidence="3" id="KW-1185">Reference proteome</keyword>